<dbReference type="AlphaFoldDB" id="A0A7Y7ZEZ0"/>
<evidence type="ECO:0000256" key="1">
    <source>
        <dbReference type="ARBA" id="ARBA00023172"/>
    </source>
</evidence>
<gene>
    <name evidence="2" type="ORF">HX798_25435</name>
</gene>
<keyword evidence="1" id="KW-0233">DNA recombination</keyword>
<protein>
    <submittedName>
        <fullName evidence="2">Tyrosine-type recombinase/integrase</fullName>
    </submittedName>
</protein>
<comment type="caution">
    <text evidence="2">The sequence shown here is derived from an EMBL/GenBank/DDBJ whole genome shotgun (WGS) entry which is preliminary data.</text>
</comment>
<proteinExistence type="predicted"/>
<dbReference type="EMBL" id="JACARV010000097">
    <property type="protein sequence ID" value="NWC83605.1"/>
    <property type="molecule type" value="Genomic_DNA"/>
</dbReference>
<name>A0A7Y7ZEZ0_PSEPU</name>
<dbReference type="Gene3D" id="1.10.443.10">
    <property type="entry name" value="Intergrase catalytic core"/>
    <property type="match status" value="1"/>
</dbReference>
<dbReference type="GO" id="GO:0003677">
    <property type="term" value="F:DNA binding"/>
    <property type="evidence" value="ECO:0007669"/>
    <property type="project" value="InterPro"/>
</dbReference>
<dbReference type="InterPro" id="IPR011010">
    <property type="entry name" value="DNA_brk_join_enz"/>
</dbReference>
<dbReference type="GO" id="GO:0006310">
    <property type="term" value="P:DNA recombination"/>
    <property type="evidence" value="ECO:0007669"/>
    <property type="project" value="UniProtKB-KW"/>
</dbReference>
<organism evidence="2 3">
    <name type="scientific">Pseudomonas putida</name>
    <name type="common">Arthrobacter siderocapsulatus</name>
    <dbReference type="NCBI Taxonomy" id="303"/>
    <lineage>
        <taxon>Bacteria</taxon>
        <taxon>Pseudomonadati</taxon>
        <taxon>Pseudomonadota</taxon>
        <taxon>Gammaproteobacteria</taxon>
        <taxon>Pseudomonadales</taxon>
        <taxon>Pseudomonadaceae</taxon>
        <taxon>Pseudomonas</taxon>
    </lineage>
</organism>
<sequence>MSGIMGTKQWEAIELQPSDLREIPENQRDAMIITATKIYDQWVVLSIYEHDRWQLDGIPSNARTSERHIDFLKAPIIFRPIMKQIMYRYLRRGREKQKRPRGMAVKRLFSNIVQFLNYIDNLQITSLGKITNLVYANYIHECKESHIPKRKKNKPLSPATLVKRFTAVEALYELSQYTTDPIPQPPWPETSPSAMVGLAGKKIAQPYACVTPLLPDSVFCTLFEKAYEKLLDGSRLLDIRDAFDNYITENRLVNSWPKSKAKNRFLVSLGWKDGLAALRKSLIDLRTSCYIVIASTSGCRNHELADIRLGAHQYTEDEDGLIYHWLRSNSSKTETGIHDWMIPEVAVHAIKLMERWAVPYQALISAEINHRTDSNPLDPAIAQAINHKSALFLGVSTRKKNEARVLSHTSWDDKLEKFCKAAGLDWTLNSHQFRRKFANYVAHSQFGDLRYLREHFAHWSMDMTLGYAMDDEWGQQFDLELYDDIQSELTDIKVRTVSDWISEDSLAGGYGQSLKRWQRDPANLALFKDHRTMVLTIAESTSIRSNGHAWCTADNDACIGNTLERTRCGDCNNAVIGRAHLKIYSHMYRSLNELLKCDDIGEGGRSRVMRDLERCRDVLLQLGFDAEDN</sequence>
<evidence type="ECO:0000313" key="2">
    <source>
        <dbReference type="EMBL" id="NWC83605.1"/>
    </source>
</evidence>
<dbReference type="GO" id="GO:0015074">
    <property type="term" value="P:DNA integration"/>
    <property type="evidence" value="ECO:0007669"/>
    <property type="project" value="InterPro"/>
</dbReference>
<accession>A0A7Y7ZEZ0</accession>
<dbReference type="Proteomes" id="UP000542695">
    <property type="component" value="Unassembled WGS sequence"/>
</dbReference>
<dbReference type="SUPFAM" id="SSF56349">
    <property type="entry name" value="DNA breaking-rejoining enzymes"/>
    <property type="match status" value="1"/>
</dbReference>
<evidence type="ECO:0000313" key="3">
    <source>
        <dbReference type="Proteomes" id="UP000542695"/>
    </source>
</evidence>
<dbReference type="InterPro" id="IPR013762">
    <property type="entry name" value="Integrase-like_cat_sf"/>
</dbReference>
<reference evidence="2 3" key="1">
    <citation type="submission" date="2020-04" db="EMBL/GenBank/DDBJ databases">
        <title>Molecular characterization of pseudomonads from Agaricus bisporus reveal novel blotch 2 pathogens in Western Europe.</title>
        <authorList>
            <person name="Taparia T."/>
            <person name="Krijger M."/>
            <person name="Haynes E."/>
            <person name="Elpinstone J.G."/>
            <person name="Noble R."/>
            <person name="Van Der Wolf J."/>
        </authorList>
    </citation>
    <scope>NUCLEOTIDE SEQUENCE [LARGE SCALE GENOMIC DNA]</scope>
    <source>
        <strain evidence="2 3">P7765</strain>
    </source>
</reference>